<evidence type="ECO:0000313" key="11">
    <source>
        <dbReference type="EMBL" id="KAK9989430.1"/>
    </source>
</evidence>
<gene>
    <name evidence="11" type="ORF">SO802_029669</name>
</gene>
<keyword evidence="12" id="KW-1185">Reference proteome</keyword>
<dbReference type="InterPro" id="IPR017907">
    <property type="entry name" value="Znf_RING_CS"/>
</dbReference>
<dbReference type="Proteomes" id="UP001459277">
    <property type="component" value="Unassembled WGS sequence"/>
</dbReference>
<dbReference type="GO" id="GO:0061630">
    <property type="term" value="F:ubiquitin protein ligase activity"/>
    <property type="evidence" value="ECO:0007669"/>
    <property type="project" value="TreeGrafter"/>
</dbReference>
<comment type="pathway">
    <text evidence="7">Protein modification.</text>
</comment>
<dbReference type="InterPro" id="IPR033127">
    <property type="entry name" value="UBQ-activ_enz_E1_Cys_AS"/>
</dbReference>
<dbReference type="InterPro" id="IPR035985">
    <property type="entry name" value="Ubiquitin-activating_enz"/>
</dbReference>
<evidence type="ECO:0000256" key="3">
    <source>
        <dbReference type="ARBA" id="ARBA00022771"/>
    </source>
</evidence>
<evidence type="ECO:0000256" key="9">
    <source>
        <dbReference type="PROSITE-ProRule" id="PRU10132"/>
    </source>
</evidence>
<feature type="domain" description="RING-type" evidence="10">
    <location>
        <begin position="177"/>
        <end position="215"/>
    </location>
</feature>
<evidence type="ECO:0000256" key="1">
    <source>
        <dbReference type="ARBA" id="ARBA00022723"/>
    </source>
</evidence>
<comment type="caution">
    <text evidence="11">The sequence shown here is derived from an EMBL/GenBank/DDBJ whole genome shotgun (WGS) entry which is preliminary data.</text>
</comment>
<proteinExistence type="predicted"/>
<keyword evidence="2" id="KW-0547">Nucleotide-binding</keyword>
<dbReference type="PROSITE" id="PS00865">
    <property type="entry name" value="UBIQUITIN_ACTIVAT_2"/>
    <property type="match status" value="1"/>
</dbReference>
<organism evidence="11 12">
    <name type="scientific">Lithocarpus litseifolius</name>
    <dbReference type="NCBI Taxonomy" id="425828"/>
    <lineage>
        <taxon>Eukaryota</taxon>
        <taxon>Viridiplantae</taxon>
        <taxon>Streptophyta</taxon>
        <taxon>Embryophyta</taxon>
        <taxon>Tracheophyta</taxon>
        <taxon>Spermatophyta</taxon>
        <taxon>Magnoliopsida</taxon>
        <taxon>eudicotyledons</taxon>
        <taxon>Gunneridae</taxon>
        <taxon>Pentapetalae</taxon>
        <taxon>rosids</taxon>
        <taxon>fabids</taxon>
        <taxon>Fagales</taxon>
        <taxon>Fagaceae</taxon>
        <taxon>Lithocarpus</taxon>
    </lineage>
</organism>
<evidence type="ECO:0000256" key="8">
    <source>
        <dbReference type="PROSITE-ProRule" id="PRU00175"/>
    </source>
</evidence>
<keyword evidence="4" id="KW-0833">Ubl conjugation pathway</keyword>
<dbReference type="InterPro" id="IPR001841">
    <property type="entry name" value="Znf_RING"/>
</dbReference>
<sequence>MFNYYPQLAAKPSYHDSIKVFEIDIQYANMLPHPFKFRRPYPFECTIWLFPPQVKFPLCTLAETPRTAAHCIEYAHLIKWDEVHSGKTFDPDDPEHMKWIYNEVHSDGKLRMSSSRRRATIKEFYAIILPSLQHLSCNSSEFDISQEEGDGMEMIVRKKLDDKRKTAEGDLEREDECGICLEPCTKMVFPNCCHFMCINCYHDWSTRLESCPYFRGNFEEGEIRGLVGSDMQ</sequence>
<keyword evidence="5" id="KW-0862">Zinc</keyword>
<feature type="active site" description="Glycyl thioester intermediate" evidence="9">
    <location>
        <position position="59"/>
    </location>
</feature>
<evidence type="ECO:0000256" key="2">
    <source>
        <dbReference type="ARBA" id="ARBA00022741"/>
    </source>
</evidence>
<dbReference type="Gene3D" id="3.30.40.10">
    <property type="entry name" value="Zinc/RING finger domain, C3HC4 (zinc finger)"/>
    <property type="match status" value="1"/>
</dbReference>
<keyword evidence="6" id="KW-0067">ATP-binding</keyword>
<evidence type="ECO:0000256" key="7">
    <source>
        <dbReference type="ARBA" id="ARBA00043952"/>
    </source>
</evidence>
<evidence type="ECO:0000256" key="5">
    <source>
        <dbReference type="ARBA" id="ARBA00022833"/>
    </source>
</evidence>
<dbReference type="Gene3D" id="1.10.10.520">
    <property type="entry name" value="Ubiquitin activating enzymes (Uba3). Chain: B, domain 2"/>
    <property type="match status" value="1"/>
</dbReference>
<keyword evidence="3 8" id="KW-0863">Zinc-finger</keyword>
<dbReference type="GO" id="GO:0005524">
    <property type="term" value="F:ATP binding"/>
    <property type="evidence" value="ECO:0007669"/>
    <property type="project" value="UniProtKB-KW"/>
</dbReference>
<dbReference type="GO" id="GO:0016567">
    <property type="term" value="P:protein ubiquitination"/>
    <property type="evidence" value="ECO:0007669"/>
    <property type="project" value="TreeGrafter"/>
</dbReference>
<dbReference type="AlphaFoldDB" id="A0AAW2BZE5"/>
<evidence type="ECO:0000256" key="6">
    <source>
        <dbReference type="ARBA" id="ARBA00022840"/>
    </source>
</evidence>
<keyword evidence="1" id="KW-0479">Metal-binding</keyword>
<dbReference type="PANTHER" id="PTHR15315">
    <property type="entry name" value="RING FINGER PROTEIN 41, 151"/>
    <property type="match status" value="1"/>
</dbReference>
<dbReference type="InterPro" id="IPR023318">
    <property type="entry name" value="Ub_act_enz_dom_a_sf"/>
</dbReference>
<dbReference type="EMBL" id="JAZDWU010000010">
    <property type="protein sequence ID" value="KAK9989430.1"/>
    <property type="molecule type" value="Genomic_DNA"/>
</dbReference>
<dbReference type="PROSITE" id="PS50089">
    <property type="entry name" value="ZF_RING_2"/>
    <property type="match status" value="1"/>
</dbReference>
<dbReference type="PROSITE" id="PS00518">
    <property type="entry name" value="ZF_RING_1"/>
    <property type="match status" value="1"/>
</dbReference>
<evidence type="ECO:0000259" key="10">
    <source>
        <dbReference type="PROSITE" id="PS50089"/>
    </source>
</evidence>
<dbReference type="PANTHER" id="PTHR15315:SF84">
    <property type="entry name" value="RING-TYPE DOMAIN-CONTAINING PROTEIN"/>
    <property type="match status" value="1"/>
</dbReference>
<name>A0AAW2BZE5_9ROSI</name>
<evidence type="ECO:0000256" key="4">
    <source>
        <dbReference type="ARBA" id="ARBA00022786"/>
    </source>
</evidence>
<dbReference type="GO" id="GO:0008270">
    <property type="term" value="F:zinc ion binding"/>
    <property type="evidence" value="ECO:0007669"/>
    <property type="project" value="UniProtKB-KW"/>
</dbReference>
<dbReference type="InterPro" id="IPR013083">
    <property type="entry name" value="Znf_RING/FYVE/PHD"/>
</dbReference>
<protein>
    <recommendedName>
        <fullName evidence="10">RING-type domain-containing protein</fullName>
    </recommendedName>
</protein>
<reference evidence="11 12" key="1">
    <citation type="submission" date="2024-01" db="EMBL/GenBank/DDBJ databases">
        <title>A telomere-to-telomere, gap-free genome of sweet tea (Lithocarpus litseifolius).</title>
        <authorList>
            <person name="Zhou J."/>
        </authorList>
    </citation>
    <scope>NUCLEOTIDE SEQUENCE [LARGE SCALE GENOMIC DNA]</scope>
    <source>
        <strain evidence="11">Zhou-2022a</strain>
        <tissue evidence="11">Leaf</tissue>
    </source>
</reference>
<accession>A0AAW2BZE5</accession>
<evidence type="ECO:0000313" key="12">
    <source>
        <dbReference type="Proteomes" id="UP001459277"/>
    </source>
</evidence>
<dbReference type="SUPFAM" id="SSF57850">
    <property type="entry name" value="RING/U-box"/>
    <property type="match status" value="1"/>
</dbReference>
<dbReference type="SUPFAM" id="SSF69572">
    <property type="entry name" value="Activating enzymes of the ubiquitin-like proteins"/>
    <property type="match status" value="1"/>
</dbReference>
<dbReference type="GO" id="GO:0008641">
    <property type="term" value="F:ubiquitin-like modifier activating enzyme activity"/>
    <property type="evidence" value="ECO:0007669"/>
    <property type="project" value="InterPro"/>
</dbReference>